<feature type="compositionally biased region" description="Polar residues" evidence="6">
    <location>
        <begin position="139"/>
        <end position="149"/>
    </location>
</feature>
<dbReference type="EMBL" id="JAHDVG010000484">
    <property type="protein sequence ID" value="KAH1169605.1"/>
    <property type="molecule type" value="Genomic_DNA"/>
</dbReference>
<feature type="region of interest" description="Disordered" evidence="6">
    <location>
        <begin position="1"/>
        <end position="187"/>
    </location>
</feature>
<feature type="compositionally biased region" description="Pro residues" evidence="6">
    <location>
        <begin position="1"/>
        <end position="13"/>
    </location>
</feature>
<dbReference type="PANTHER" id="PTHR13159">
    <property type="entry name" value="RADIAL SPOKEHEAD-RELATED"/>
    <property type="match status" value="1"/>
</dbReference>
<feature type="region of interest" description="Disordered" evidence="6">
    <location>
        <begin position="723"/>
        <end position="752"/>
    </location>
</feature>
<proteinExistence type="predicted"/>
<keyword evidence="4" id="KW-0206">Cytoskeleton</keyword>
<comment type="subcellular location">
    <subcellularLocation>
        <location evidence="1">Cytoplasm</location>
        <location evidence="1">Cytoskeleton</location>
        <location evidence="1">Cilium axoneme</location>
    </subcellularLocation>
</comment>
<accession>A0A9D4AV26</accession>
<sequence length="752" mass="84078">MADPSGDPPPEAPASPRSGQSSEQLGQGPYQPTEPGQESPAAQGLYQPTQPGQGPPPDLEPPPAQGPYQPPQPGQAPPPGQGPYQPSQTGQFPYEPGQAPYQPHQPGPDTTPGQAPYQPHQPGQPAYEAHPVGQGPYQPLSQEPRQSIYQPHAPGQEPYQPLDRRRSIYQPHAPGQDPYQPQEPRGSLYQQQEPMLGHYQPFLPGHGPYQPHEPGYGLYQPGYSPYEDEIPDPEPRALAIQNAKAYLMKSSTKSGLNLYDHLAQMLTKILDERPINAVDIIENISKDVKWAQFQKKMDTLRDEHEMLPTFELAEKYKALFLKGTGEGGDQEPEEEITDSPLPNVMETAFYFEQAGVGLSMDENYHIFLALKQLVSMQPIQTCRFWGKILGLEMNYIVAEVEYREGEEEEETEEEEVIEEGGKEGSEDKDEEEDEEKEDEPPKSTYKSPPVVPKEENRTGTNKFIYFVCNEPGKPWVKLPPVTPVQIVAARKIKKFFTGRLDAPIVSYPPFPGNEANYLRAQIARISAGTQISPLGFYQFGEEEGDEEEEGGAGRDTYEENPDFETISVMELVDSLSNWVHHVQNILMQGRCSWINPSQKSEEEEEEGEEEEKAEEPDEPQPEVGPPLLTPLSEDAEIQNIPPWTSQLSTNLVPQYAIAVLQSNLWPGAYSYAIGKKFDNIYLGWGHKYSPDNYSPSMPPPVQTEYPSGPEITEMNDPTVEEEQALKAAQEEALAAAEEMDEMEEEEDEDEDD</sequence>
<dbReference type="CDD" id="cd22963">
    <property type="entry name" value="DD_CrRSP4-like"/>
    <property type="match status" value="1"/>
</dbReference>
<dbReference type="Proteomes" id="UP000827986">
    <property type="component" value="Unassembled WGS sequence"/>
</dbReference>
<evidence type="ECO:0000256" key="5">
    <source>
        <dbReference type="ARBA" id="ARBA00023273"/>
    </source>
</evidence>
<keyword evidence="2" id="KW-0963">Cytoplasm</keyword>
<evidence type="ECO:0000313" key="8">
    <source>
        <dbReference type="Proteomes" id="UP000827986"/>
    </source>
</evidence>
<dbReference type="PANTHER" id="PTHR13159:SF0">
    <property type="entry name" value="RADIAL SPOKE HEAD 6 HOMOLOG A"/>
    <property type="match status" value="1"/>
</dbReference>
<keyword evidence="5" id="KW-0966">Cell projection</keyword>
<feature type="region of interest" description="Disordered" evidence="6">
    <location>
        <begin position="596"/>
        <end position="630"/>
    </location>
</feature>
<dbReference type="GO" id="GO:0001534">
    <property type="term" value="C:radial spoke"/>
    <property type="evidence" value="ECO:0007669"/>
    <property type="project" value="InterPro"/>
</dbReference>
<evidence type="ECO:0000256" key="6">
    <source>
        <dbReference type="SAM" id="MobiDB-lite"/>
    </source>
</evidence>
<feature type="region of interest" description="Disordered" evidence="6">
    <location>
        <begin position="197"/>
        <end position="216"/>
    </location>
</feature>
<dbReference type="Pfam" id="PF04712">
    <property type="entry name" value="Radial_spoke"/>
    <property type="match status" value="1"/>
</dbReference>
<dbReference type="InterPro" id="IPR006802">
    <property type="entry name" value="Radial_spoke"/>
</dbReference>
<evidence type="ECO:0000256" key="4">
    <source>
        <dbReference type="ARBA" id="ARBA00023212"/>
    </source>
</evidence>
<feature type="compositionally biased region" description="Acidic residues" evidence="6">
    <location>
        <begin position="737"/>
        <end position="752"/>
    </location>
</feature>
<feature type="compositionally biased region" description="Acidic residues" evidence="6">
    <location>
        <begin position="601"/>
        <end position="620"/>
    </location>
</feature>
<keyword evidence="8" id="KW-1185">Reference proteome</keyword>
<keyword evidence="3" id="KW-0969">Cilium</keyword>
<feature type="compositionally biased region" description="Acidic residues" evidence="6">
    <location>
        <begin position="404"/>
        <end position="418"/>
    </location>
</feature>
<evidence type="ECO:0000313" key="7">
    <source>
        <dbReference type="EMBL" id="KAH1169605.1"/>
    </source>
</evidence>
<feature type="compositionally biased region" description="Pro residues" evidence="6">
    <location>
        <begin position="53"/>
        <end position="81"/>
    </location>
</feature>
<evidence type="ECO:0000256" key="3">
    <source>
        <dbReference type="ARBA" id="ARBA00023069"/>
    </source>
</evidence>
<gene>
    <name evidence="7" type="ORF">KIL84_000590</name>
</gene>
<feature type="compositionally biased region" description="Low complexity" evidence="6">
    <location>
        <begin position="725"/>
        <end position="736"/>
    </location>
</feature>
<evidence type="ECO:0000256" key="2">
    <source>
        <dbReference type="ARBA" id="ARBA00022490"/>
    </source>
</evidence>
<evidence type="ECO:0000256" key="1">
    <source>
        <dbReference type="ARBA" id="ARBA00004430"/>
    </source>
</evidence>
<organism evidence="7 8">
    <name type="scientific">Mauremys mutica</name>
    <name type="common">yellowpond turtle</name>
    <dbReference type="NCBI Taxonomy" id="74926"/>
    <lineage>
        <taxon>Eukaryota</taxon>
        <taxon>Metazoa</taxon>
        <taxon>Chordata</taxon>
        <taxon>Craniata</taxon>
        <taxon>Vertebrata</taxon>
        <taxon>Euteleostomi</taxon>
        <taxon>Archelosauria</taxon>
        <taxon>Testudinata</taxon>
        <taxon>Testudines</taxon>
        <taxon>Cryptodira</taxon>
        <taxon>Durocryptodira</taxon>
        <taxon>Testudinoidea</taxon>
        <taxon>Geoemydidae</taxon>
        <taxon>Geoemydinae</taxon>
        <taxon>Mauremys</taxon>
    </lineage>
</organism>
<reference evidence="7" key="1">
    <citation type="submission" date="2021-09" db="EMBL/GenBank/DDBJ databases">
        <title>The genome of Mauremys mutica provides insights into the evolution of semi-aquatic lifestyle.</title>
        <authorList>
            <person name="Gong S."/>
            <person name="Gao Y."/>
        </authorList>
    </citation>
    <scope>NUCLEOTIDE SEQUENCE</scope>
    <source>
        <strain evidence="7">MM-2020</strain>
        <tissue evidence="7">Muscle</tissue>
    </source>
</reference>
<dbReference type="GO" id="GO:0035082">
    <property type="term" value="P:axoneme assembly"/>
    <property type="evidence" value="ECO:0007669"/>
    <property type="project" value="TreeGrafter"/>
</dbReference>
<protein>
    <submittedName>
        <fullName evidence="7">Uncharacterized protein</fullName>
    </submittedName>
</protein>
<name>A0A9D4AV26_9SAUR</name>
<feature type="compositionally biased region" description="Acidic residues" evidence="6">
    <location>
        <begin position="426"/>
        <end position="438"/>
    </location>
</feature>
<comment type="caution">
    <text evidence="7">The sequence shown here is derived from an EMBL/GenBank/DDBJ whole genome shotgun (WGS) entry which is preliminary data.</text>
</comment>
<dbReference type="AlphaFoldDB" id="A0A9D4AV26"/>
<dbReference type="OrthoDB" id="272202at2759"/>
<dbReference type="GO" id="GO:0060294">
    <property type="term" value="P:cilium movement involved in cell motility"/>
    <property type="evidence" value="ECO:0007669"/>
    <property type="project" value="InterPro"/>
</dbReference>
<feature type="region of interest" description="Disordered" evidence="6">
    <location>
        <begin position="402"/>
        <end position="456"/>
    </location>
</feature>
<feature type="compositionally biased region" description="Low complexity" evidence="6">
    <location>
        <begin position="43"/>
        <end position="52"/>
    </location>
</feature>